<evidence type="ECO:0000313" key="3">
    <source>
        <dbReference type="EMBL" id="TFL01386.1"/>
    </source>
</evidence>
<feature type="transmembrane region" description="Helical" evidence="2">
    <location>
        <begin position="162"/>
        <end position="190"/>
    </location>
</feature>
<evidence type="ECO:0000313" key="4">
    <source>
        <dbReference type="Proteomes" id="UP000305067"/>
    </source>
</evidence>
<protein>
    <submittedName>
        <fullName evidence="3">Uncharacterized protein</fullName>
    </submittedName>
</protein>
<gene>
    <name evidence="3" type="ORF">BDV98DRAFT_507867</name>
</gene>
<feature type="transmembrane region" description="Helical" evidence="2">
    <location>
        <begin position="93"/>
        <end position="113"/>
    </location>
</feature>
<keyword evidence="2" id="KW-0812">Transmembrane</keyword>
<keyword evidence="2" id="KW-1133">Transmembrane helix</keyword>
<feature type="transmembrane region" description="Helical" evidence="2">
    <location>
        <begin position="15"/>
        <end position="40"/>
    </location>
</feature>
<feature type="transmembrane region" description="Helical" evidence="2">
    <location>
        <begin position="125"/>
        <end position="150"/>
    </location>
</feature>
<name>A0A5C3QHA1_9AGAR</name>
<keyword evidence="2" id="KW-0472">Membrane</keyword>
<dbReference type="AlphaFoldDB" id="A0A5C3QHA1"/>
<dbReference type="Proteomes" id="UP000305067">
    <property type="component" value="Unassembled WGS sequence"/>
</dbReference>
<organism evidence="3 4">
    <name type="scientific">Pterulicium gracile</name>
    <dbReference type="NCBI Taxonomy" id="1884261"/>
    <lineage>
        <taxon>Eukaryota</taxon>
        <taxon>Fungi</taxon>
        <taxon>Dikarya</taxon>
        <taxon>Basidiomycota</taxon>
        <taxon>Agaricomycotina</taxon>
        <taxon>Agaricomycetes</taxon>
        <taxon>Agaricomycetidae</taxon>
        <taxon>Agaricales</taxon>
        <taxon>Pleurotineae</taxon>
        <taxon>Pterulaceae</taxon>
        <taxon>Pterulicium</taxon>
    </lineage>
</organism>
<dbReference type="EMBL" id="ML178825">
    <property type="protein sequence ID" value="TFL01386.1"/>
    <property type="molecule type" value="Genomic_DNA"/>
</dbReference>
<accession>A0A5C3QHA1</accession>
<feature type="transmembrane region" description="Helical" evidence="2">
    <location>
        <begin position="202"/>
        <end position="225"/>
    </location>
</feature>
<reference evidence="3 4" key="1">
    <citation type="journal article" date="2019" name="Nat. Ecol. Evol.">
        <title>Megaphylogeny resolves global patterns of mushroom evolution.</title>
        <authorList>
            <person name="Varga T."/>
            <person name="Krizsan K."/>
            <person name="Foldi C."/>
            <person name="Dima B."/>
            <person name="Sanchez-Garcia M."/>
            <person name="Sanchez-Ramirez S."/>
            <person name="Szollosi G.J."/>
            <person name="Szarkandi J.G."/>
            <person name="Papp V."/>
            <person name="Albert L."/>
            <person name="Andreopoulos W."/>
            <person name="Angelini C."/>
            <person name="Antonin V."/>
            <person name="Barry K.W."/>
            <person name="Bougher N.L."/>
            <person name="Buchanan P."/>
            <person name="Buyck B."/>
            <person name="Bense V."/>
            <person name="Catcheside P."/>
            <person name="Chovatia M."/>
            <person name="Cooper J."/>
            <person name="Damon W."/>
            <person name="Desjardin D."/>
            <person name="Finy P."/>
            <person name="Geml J."/>
            <person name="Haridas S."/>
            <person name="Hughes K."/>
            <person name="Justo A."/>
            <person name="Karasinski D."/>
            <person name="Kautmanova I."/>
            <person name="Kiss B."/>
            <person name="Kocsube S."/>
            <person name="Kotiranta H."/>
            <person name="LaButti K.M."/>
            <person name="Lechner B.E."/>
            <person name="Liimatainen K."/>
            <person name="Lipzen A."/>
            <person name="Lukacs Z."/>
            <person name="Mihaltcheva S."/>
            <person name="Morgado L.N."/>
            <person name="Niskanen T."/>
            <person name="Noordeloos M.E."/>
            <person name="Ohm R.A."/>
            <person name="Ortiz-Santana B."/>
            <person name="Ovrebo C."/>
            <person name="Racz N."/>
            <person name="Riley R."/>
            <person name="Savchenko A."/>
            <person name="Shiryaev A."/>
            <person name="Soop K."/>
            <person name="Spirin V."/>
            <person name="Szebenyi C."/>
            <person name="Tomsovsky M."/>
            <person name="Tulloss R.E."/>
            <person name="Uehling J."/>
            <person name="Grigoriev I.V."/>
            <person name="Vagvolgyi C."/>
            <person name="Papp T."/>
            <person name="Martin F.M."/>
            <person name="Miettinen O."/>
            <person name="Hibbett D.S."/>
            <person name="Nagy L.G."/>
        </authorList>
    </citation>
    <scope>NUCLEOTIDE SEQUENCE [LARGE SCALE GENOMIC DNA]</scope>
    <source>
        <strain evidence="3 4">CBS 309.79</strain>
    </source>
</reference>
<feature type="region of interest" description="Disordered" evidence="1">
    <location>
        <begin position="293"/>
        <end position="343"/>
    </location>
</feature>
<feature type="compositionally biased region" description="Polar residues" evidence="1">
    <location>
        <begin position="293"/>
        <end position="306"/>
    </location>
</feature>
<dbReference type="OrthoDB" id="3240386at2759"/>
<feature type="transmembrane region" description="Helical" evidence="2">
    <location>
        <begin position="52"/>
        <end position="73"/>
    </location>
</feature>
<evidence type="ECO:0000256" key="1">
    <source>
        <dbReference type="SAM" id="MobiDB-lite"/>
    </source>
</evidence>
<keyword evidence="4" id="KW-1185">Reference proteome</keyword>
<sequence>MESDDSHLQALELNAVVLACLSGLFGVYIILFILALWSIFGRKGTAHRRLRVITVAMFLVLLCHFISKALQFYRAGQRNPPEDERHRWTTPLSLVSNMTTTFSGLISDGLLAWRFYIIYERKKWALYVPLIIVTLNTLMCGSADAFHLAIYFRTTEYFETALLPAVILAGVVWGWIMFALNTVLTSMILLRIVYMYKETGSELYASIVHAVVESAMVTWFGLLMYEVLSLLSLRSRGNDEVDLGYIGISLLPVFFGISQAMITVRLGFRLEPTSSSPFPTSALHSHSLRFRPQTTVTTSAEGSTSGVDRRSRSSGKRSADEQGESVVRFSRTSKSHELPSSIL</sequence>
<proteinExistence type="predicted"/>
<feature type="transmembrane region" description="Helical" evidence="2">
    <location>
        <begin position="245"/>
        <end position="268"/>
    </location>
</feature>
<evidence type="ECO:0000256" key="2">
    <source>
        <dbReference type="SAM" id="Phobius"/>
    </source>
</evidence>